<protein>
    <submittedName>
        <fullName evidence="2">Serine/threonine protein phosphatase</fullName>
    </submittedName>
</protein>
<dbReference type="PANTHER" id="PTHR42850">
    <property type="entry name" value="METALLOPHOSPHOESTERASE"/>
    <property type="match status" value="1"/>
</dbReference>
<dbReference type="eggNOG" id="COG0639">
    <property type="taxonomic scope" value="Bacteria"/>
</dbReference>
<dbReference type="RefSeq" id="WP_034320312.1">
    <property type="nucleotide sequence ID" value="NZ_JOTP01000006.1"/>
</dbReference>
<dbReference type="PRINTS" id="PR00114">
    <property type="entry name" value="STPHPHTASE"/>
</dbReference>
<dbReference type="InterPro" id="IPR050126">
    <property type="entry name" value="Ap4A_hydrolase"/>
</dbReference>
<accession>A0A081LCJ5</accession>
<comment type="caution">
    <text evidence="2">The sequence shown here is derived from an EMBL/GenBank/DDBJ whole genome shotgun (WGS) entry which is preliminary data.</text>
</comment>
<gene>
    <name evidence="2" type="ORF">BA70_17305</name>
</gene>
<dbReference type="GO" id="GO:0110154">
    <property type="term" value="P:RNA decapping"/>
    <property type="evidence" value="ECO:0007669"/>
    <property type="project" value="TreeGrafter"/>
</dbReference>
<dbReference type="GO" id="GO:0008803">
    <property type="term" value="F:bis(5'-nucleosyl)-tetraphosphatase (symmetrical) activity"/>
    <property type="evidence" value="ECO:0007669"/>
    <property type="project" value="TreeGrafter"/>
</dbReference>
<sequence>MTTIYSISDIHGFYDSMLDTLSLVDLNSNKDNKLIFLGDYIDRGKDSCRVLYYIKELEEKYPNQVIVLLGNHEEMFIDWFTLNDKLNWFSQEVNFLTVKSFFSRDEFMDIIKNTKNNGESYSEVSYYMIKEIRKRHSKLQDWLVNKEKQDPFYETDNQIYVHAGIFEKDQFLWKYATQPDEFTWKYPAETGAFYKDIIAGHVSTVNVSNDSKYLGKVFWDGYSHFYIDGETERSGIVPLLKYDTFTGAYSSYTKRMDGSWVEYQITKRRV</sequence>
<dbReference type="Gene3D" id="3.60.21.10">
    <property type="match status" value="1"/>
</dbReference>
<dbReference type="InterPro" id="IPR029052">
    <property type="entry name" value="Metallo-depent_PP-like"/>
</dbReference>
<dbReference type="InterPro" id="IPR006186">
    <property type="entry name" value="Ser/Thr-sp_prot-phosphatase"/>
</dbReference>
<evidence type="ECO:0000313" key="2">
    <source>
        <dbReference type="EMBL" id="KEP26971.1"/>
    </source>
</evidence>
<dbReference type="OrthoDB" id="384253at2"/>
<proteinExistence type="predicted"/>
<dbReference type="Pfam" id="PF00149">
    <property type="entry name" value="Metallophos"/>
    <property type="match status" value="1"/>
</dbReference>
<evidence type="ECO:0000259" key="1">
    <source>
        <dbReference type="Pfam" id="PF00149"/>
    </source>
</evidence>
<organism evidence="2 3">
    <name type="scientific">Bacillus zhangzhouensis</name>
    <dbReference type="NCBI Taxonomy" id="1178540"/>
    <lineage>
        <taxon>Bacteria</taxon>
        <taxon>Bacillati</taxon>
        <taxon>Bacillota</taxon>
        <taxon>Bacilli</taxon>
        <taxon>Bacillales</taxon>
        <taxon>Bacillaceae</taxon>
        <taxon>Bacillus</taxon>
    </lineage>
</organism>
<evidence type="ECO:0000313" key="3">
    <source>
        <dbReference type="Proteomes" id="UP000028091"/>
    </source>
</evidence>
<dbReference type="GO" id="GO:0005737">
    <property type="term" value="C:cytoplasm"/>
    <property type="evidence" value="ECO:0007669"/>
    <property type="project" value="TreeGrafter"/>
</dbReference>
<feature type="domain" description="Calcineurin-like phosphoesterase" evidence="1">
    <location>
        <begin position="3"/>
        <end position="111"/>
    </location>
</feature>
<dbReference type="GO" id="GO:0016791">
    <property type="term" value="F:phosphatase activity"/>
    <property type="evidence" value="ECO:0007669"/>
    <property type="project" value="TreeGrafter"/>
</dbReference>
<reference evidence="2 3" key="1">
    <citation type="submission" date="2012-09" db="EMBL/GenBank/DDBJ databases">
        <title>Genome Sequence of Bacillus sp. DW5-4.</title>
        <authorList>
            <person name="Lai Q."/>
            <person name="Liu Y."/>
            <person name="Shao Z."/>
        </authorList>
    </citation>
    <scope>NUCLEOTIDE SEQUENCE [LARGE SCALE GENOMIC DNA]</scope>
    <source>
        <strain evidence="2 3">DW5-4</strain>
    </source>
</reference>
<dbReference type="InterPro" id="IPR004843">
    <property type="entry name" value="Calcineurin-like_PHP"/>
</dbReference>
<dbReference type="EMBL" id="JOTP01000006">
    <property type="protein sequence ID" value="KEP26971.1"/>
    <property type="molecule type" value="Genomic_DNA"/>
</dbReference>
<dbReference type="AlphaFoldDB" id="A0A081LCJ5"/>
<dbReference type="Proteomes" id="UP000028091">
    <property type="component" value="Unassembled WGS sequence"/>
</dbReference>
<dbReference type="SUPFAM" id="SSF56300">
    <property type="entry name" value="Metallo-dependent phosphatases"/>
    <property type="match status" value="1"/>
</dbReference>
<keyword evidence="3" id="KW-1185">Reference proteome</keyword>
<dbReference type="PANTHER" id="PTHR42850:SF4">
    <property type="entry name" value="ZINC-DEPENDENT ENDOPOLYPHOSPHATASE"/>
    <property type="match status" value="1"/>
</dbReference>
<name>A0A081LCJ5_9BACI</name>